<feature type="non-terminal residue" evidence="1">
    <location>
        <position position="1"/>
    </location>
</feature>
<dbReference type="InterPro" id="IPR043502">
    <property type="entry name" value="DNA/RNA_pol_sf"/>
</dbReference>
<name>A0ABT1RU84_9FIRM</name>
<comment type="caution">
    <text evidence="1">The sequence shown here is derived from an EMBL/GenBank/DDBJ whole genome shotgun (WGS) entry which is preliminary data.</text>
</comment>
<reference evidence="1 2" key="1">
    <citation type="submission" date="2022-06" db="EMBL/GenBank/DDBJ databases">
        <title>Isolation of gut microbiota from human fecal samples.</title>
        <authorList>
            <person name="Pamer E.G."/>
            <person name="Barat B."/>
            <person name="Waligurski E."/>
            <person name="Medina S."/>
            <person name="Paddock L."/>
            <person name="Mostad J."/>
        </authorList>
    </citation>
    <scope>NUCLEOTIDE SEQUENCE [LARGE SCALE GENOMIC DNA]</scope>
    <source>
        <strain evidence="1 2">SL.3.17</strain>
    </source>
</reference>
<dbReference type="SUPFAM" id="SSF56672">
    <property type="entry name" value="DNA/RNA polymerases"/>
    <property type="match status" value="1"/>
</dbReference>
<dbReference type="Proteomes" id="UP001524502">
    <property type="component" value="Unassembled WGS sequence"/>
</dbReference>
<dbReference type="EMBL" id="JANFXK010000212">
    <property type="protein sequence ID" value="MCQ4638760.1"/>
    <property type="molecule type" value="Genomic_DNA"/>
</dbReference>
<accession>A0ABT1RU84</accession>
<organism evidence="1 2">
    <name type="scientific">Anaerovorax odorimutans</name>
    <dbReference type="NCBI Taxonomy" id="109327"/>
    <lineage>
        <taxon>Bacteria</taxon>
        <taxon>Bacillati</taxon>
        <taxon>Bacillota</taxon>
        <taxon>Clostridia</taxon>
        <taxon>Peptostreptococcales</taxon>
        <taxon>Anaerovoracaceae</taxon>
        <taxon>Anaerovorax</taxon>
    </lineage>
</organism>
<feature type="non-terminal residue" evidence="1">
    <location>
        <position position="77"/>
    </location>
</feature>
<protein>
    <recommendedName>
        <fullName evidence="3">DNA-directed DNA polymerase family A palm domain-containing protein</fullName>
    </recommendedName>
</protein>
<proteinExistence type="predicted"/>
<evidence type="ECO:0000313" key="1">
    <source>
        <dbReference type="EMBL" id="MCQ4638760.1"/>
    </source>
</evidence>
<evidence type="ECO:0008006" key="3">
    <source>
        <dbReference type="Google" id="ProtNLM"/>
    </source>
</evidence>
<sequence>LFYAHPFLSPNQWGNDSLHYYGMNQTTRKWEVVDTYGGKLTENVVQAIARDCLAEALARLEAAGHQVVFTVHDEAIL</sequence>
<gene>
    <name evidence="1" type="ORF">NE619_18715</name>
</gene>
<evidence type="ECO:0000313" key="2">
    <source>
        <dbReference type="Proteomes" id="UP001524502"/>
    </source>
</evidence>
<keyword evidence="2" id="KW-1185">Reference proteome</keyword>